<protein>
    <submittedName>
        <fullName evidence="1">Uncharacterized protein</fullName>
    </submittedName>
</protein>
<reference evidence="1 2" key="1">
    <citation type="submission" date="2018-11" db="EMBL/GenBank/DDBJ databases">
        <authorList>
            <consortium name="Pathogen Informatics"/>
        </authorList>
    </citation>
    <scope>NUCLEOTIDE SEQUENCE [LARGE SCALE GENOMIC DNA]</scope>
</reference>
<evidence type="ECO:0000313" key="1">
    <source>
        <dbReference type="EMBL" id="VDM82573.1"/>
    </source>
</evidence>
<keyword evidence="2" id="KW-1185">Reference proteome</keyword>
<organism evidence="1 2">
    <name type="scientific">Strongylus vulgaris</name>
    <name type="common">Blood worm</name>
    <dbReference type="NCBI Taxonomy" id="40348"/>
    <lineage>
        <taxon>Eukaryota</taxon>
        <taxon>Metazoa</taxon>
        <taxon>Ecdysozoa</taxon>
        <taxon>Nematoda</taxon>
        <taxon>Chromadorea</taxon>
        <taxon>Rhabditida</taxon>
        <taxon>Rhabditina</taxon>
        <taxon>Rhabditomorpha</taxon>
        <taxon>Strongyloidea</taxon>
        <taxon>Strongylidae</taxon>
        <taxon>Strongylus</taxon>
    </lineage>
</organism>
<sequence length="155" mass="17465">PNKVDHGRRALFTCASFLEPQIATYLSLDNYILGIYYRTYKSCQGMENVIYFSSRPAAYVEICNIEGGGMKSILILAALVAVLYAKTFQMETRSSGSLRARLIAANLYQKFLEEEHLRRAQILAKGSQPFIDYADDFYLGNVTLGTPRRVLTCTN</sequence>
<dbReference type="AlphaFoldDB" id="A0A3P7JNW9"/>
<proteinExistence type="predicted"/>
<feature type="non-terminal residue" evidence="1">
    <location>
        <position position="1"/>
    </location>
</feature>
<name>A0A3P7JNW9_STRVU</name>
<dbReference type="OrthoDB" id="5842090at2759"/>
<gene>
    <name evidence="1" type="ORF">SVUK_LOCUS17571</name>
</gene>
<accession>A0A3P7JNW9</accession>
<evidence type="ECO:0000313" key="2">
    <source>
        <dbReference type="Proteomes" id="UP000270094"/>
    </source>
</evidence>
<dbReference type="EMBL" id="UYYB01118332">
    <property type="protein sequence ID" value="VDM82573.1"/>
    <property type="molecule type" value="Genomic_DNA"/>
</dbReference>
<dbReference type="Proteomes" id="UP000270094">
    <property type="component" value="Unassembled WGS sequence"/>
</dbReference>